<feature type="region of interest" description="Disordered" evidence="1">
    <location>
        <begin position="295"/>
        <end position="353"/>
    </location>
</feature>
<feature type="compositionally biased region" description="Low complexity" evidence="1">
    <location>
        <begin position="406"/>
        <end position="433"/>
    </location>
</feature>
<feature type="compositionally biased region" description="Low complexity" evidence="1">
    <location>
        <begin position="582"/>
        <end position="593"/>
    </location>
</feature>
<evidence type="ECO:0000256" key="2">
    <source>
        <dbReference type="SAM" id="Phobius"/>
    </source>
</evidence>
<feature type="compositionally biased region" description="Polar residues" evidence="1">
    <location>
        <begin position="367"/>
        <end position="387"/>
    </location>
</feature>
<keyword evidence="2" id="KW-0812">Transmembrane</keyword>
<evidence type="ECO:0000313" key="5">
    <source>
        <dbReference type="Proteomes" id="UP001174691"/>
    </source>
</evidence>
<feature type="region of interest" description="Disordered" evidence="1">
    <location>
        <begin position="470"/>
        <end position="664"/>
    </location>
</feature>
<reference evidence="4" key="1">
    <citation type="submission" date="2022-07" db="EMBL/GenBank/DDBJ databases">
        <title>Fungi with potential for degradation of polypropylene.</title>
        <authorList>
            <person name="Gostincar C."/>
        </authorList>
    </citation>
    <scope>NUCLEOTIDE SEQUENCE</scope>
    <source>
        <strain evidence="4">EXF-13287</strain>
    </source>
</reference>
<feature type="compositionally biased region" description="Low complexity" evidence="1">
    <location>
        <begin position="470"/>
        <end position="483"/>
    </location>
</feature>
<feature type="compositionally biased region" description="Gly residues" evidence="1">
    <location>
        <begin position="647"/>
        <end position="664"/>
    </location>
</feature>
<feature type="compositionally biased region" description="Low complexity" evidence="1">
    <location>
        <begin position="490"/>
        <end position="516"/>
    </location>
</feature>
<feature type="chain" id="PRO_5041311927" description="LPXTG-domain-containing protein" evidence="3">
    <location>
        <begin position="26"/>
        <end position="709"/>
    </location>
</feature>
<organism evidence="4 5">
    <name type="scientific">Coniochaeta hoffmannii</name>
    <dbReference type="NCBI Taxonomy" id="91930"/>
    <lineage>
        <taxon>Eukaryota</taxon>
        <taxon>Fungi</taxon>
        <taxon>Dikarya</taxon>
        <taxon>Ascomycota</taxon>
        <taxon>Pezizomycotina</taxon>
        <taxon>Sordariomycetes</taxon>
        <taxon>Sordariomycetidae</taxon>
        <taxon>Coniochaetales</taxon>
        <taxon>Coniochaetaceae</taxon>
        <taxon>Coniochaeta</taxon>
    </lineage>
</organism>
<dbReference type="Proteomes" id="UP001174691">
    <property type="component" value="Unassembled WGS sequence"/>
</dbReference>
<evidence type="ECO:0008006" key="6">
    <source>
        <dbReference type="Google" id="ProtNLM"/>
    </source>
</evidence>
<dbReference type="AlphaFoldDB" id="A0AA38RYQ9"/>
<accession>A0AA38RYQ9</accession>
<dbReference type="EMBL" id="JANBVN010000025">
    <property type="protein sequence ID" value="KAJ9161218.1"/>
    <property type="molecule type" value="Genomic_DNA"/>
</dbReference>
<evidence type="ECO:0000256" key="3">
    <source>
        <dbReference type="SAM" id="SignalP"/>
    </source>
</evidence>
<proteinExistence type="predicted"/>
<keyword evidence="2" id="KW-0472">Membrane</keyword>
<keyword evidence="2" id="KW-1133">Transmembrane helix</keyword>
<feature type="compositionally biased region" description="Basic and acidic residues" evidence="1">
    <location>
        <begin position="616"/>
        <end position="628"/>
    </location>
</feature>
<evidence type="ECO:0000313" key="4">
    <source>
        <dbReference type="EMBL" id="KAJ9161218.1"/>
    </source>
</evidence>
<evidence type="ECO:0000256" key="1">
    <source>
        <dbReference type="SAM" id="MobiDB-lite"/>
    </source>
</evidence>
<sequence length="709" mass="76267">MLVHTLSSALRAFLGVLLLSKTSGAFQVSPDSPCSSLCTIDGAADSNSTEIVCSDADISATPTGLRFKRCVECLQTSPYFSGTDSDVKWFLYNLRFAADVCLFSYPGADSKNETSACNVDYVCNPLQNALETDKLSTENGSELEYCTADNSSFRGQSRTTCIGCLQGSPSNKYLSNFLLALEAGCEQQPVPGTALAVNGSLFSEQAINITGGEAPASSTNQSTSKIHLSAGAITGIAVGAAVLLLVGVALLLLYYCRQRRYNKEDRARRASYASYLGYPAYPVYPGENTDIPLQGPSYTLDYKSPTQDHEVVDGGSETSYDRASGAPPQRQPSVHSRQLSREELQKSPSAMPIHPAYVPRAMMRRNSPATVAPSQFSSAQHSRNPSFDSPRPIALSAPPPARRPSRAQAADSGIVQPSSHSASNSISSAASFSQRRERQIPVPLTLNNPSLQTDIHRTAVRQLQQHGIYDADQQPQPQPQYQQEQRRQHQANQHYHQPQQQPHQPSPQYQQLQQPHEPSVNHQTLASFTAGPGPAMTTRARASSTSSSKSSPSNPALIQPVPLHASRSSRSGRPQPVHLTLSGNSSNNNYNKSTTPRSQQQKTPPFQQYTPPLQTKRTEAPLPGREDIEISGPLAFPDENRFRERGGGGGGGGGVAETGGGMGHGTVGPGAARFAGAIGGGGNRVVEQNFIRKGWVAEVPLESERDDLW</sequence>
<feature type="compositionally biased region" description="Low complexity" evidence="1">
    <location>
        <begin position="543"/>
        <end position="553"/>
    </location>
</feature>
<feature type="compositionally biased region" description="Polar residues" evidence="1">
    <location>
        <begin position="594"/>
        <end position="615"/>
    </location>
</feature>
<protein>
    <recommendedName>
        <fullName evidence="6">LPXTG-domain-containing protein</fullName>
    </recommendedName>
</protein>
<comment type="caution">
    <text evidence="4">The sequence shown here is derived from an EMBL/GenBank/DDBJ whole genome shotgun (WGS) entry which is preliminary data.</text>
</comment>
<feature type="transmembrane region" description="Helical" evidence="2">
    <location>
        <begin position="228"/>
        <end position="256"/>
    </location>
</feature>
<feature type="signal peptide" evidence="3">
    <location>
        <begin position="1"/>
        <end position="25"/>
    </location>
</feature>
<keyword evidence="3" id="KW-0732">Signal</keyword>
<keyword evidence="5" id="KW-1185">Reference proteome</keyword>
<feature type="region of interest" description="Disordered" evidence="1">
    <location>
        <begin position="367"/>
        <end position="436"/>
    </location>
</feature>
<gene>
    <name evidence="4" type="ORF">NKR19_g2477</name>
</gene>
<name>A0AA38RYQ9_9PEZI</name>